<dbReference type="RefSeq" id="WP_270076955.1">
    <property type="nucleotide sequence ID" value="NZ_CP115174.1"/>
</dbReference>
<feature type="compositionally biased region" description="Basic and acidic residues" evidence="1">
    <location>
        <begin position="1"/>
        <end position="10"/>
    </location>
</feature>
<protein>
    <submittedName>
        <fullName evidence="2">Uncharacterized protein</fullName>
    </submittedName>
</protein>
<evidence type="ECO:0000313" key="2">
    <source>
        <dbReference type="EMBL" id="WBO22307.1"/>
    </source>
</evidence>
<reference evidence="2 3" key="1">
    <citation type="submission" date="2022-12" db="EMBL/GenBank/DDBJ databases">
        <title>Sphingomonas abieness sp. nov., an endophytic bacterium isolated from Abies koreana.</title>
        <authorList>
            <person name="Jiang L."/>
            <person name="Lee J."/>
        </authorList>
    </citation>
    <scope>NUCLEOTIDE SEQUENCE [LARGE SCALE GENOMIC DNA]</scope>
    <source>
        <strain evidence="3">PAMB 00755</strain>
    </source>
</reference>
<keyword evidence="3" id="KW-1185">Reference proteome</keyword>
<dbReference type="EMBL" id="CP115174">
    <property type="protein sequence ID" value="WBO22307.1"/>
    <property type="molecule type" value="Genomic_DNA"/>
</dbReference>
<dbReference type="Proteomes" id="UP001210865">
    <property type="component" value="Chromosome"/>
</dbReference>
<proteinExistence type="predicted"/>
<gene>
    <name evidence="2" type="ORF">PBT88_19525</name>
</gene>
<evidence type="ECO:0000256" key="1">
    <source>
        <dbReference type="SAM" id="MobiDB-lite"/>
    </source>
</evidence>
<sequence length="235" mass="26587">MTKQLTKSERLVASTRGVAARRGKGDRAYGKVADRDIAAPPAEQRGMFSEKPIAVRTEKGQVVGRAFRRQPYFVTLAKLPADRTQPKGRRLISAEQFKAMRFYRAAWEGSQSSQMRCALDVSVRGIGMSRNDRETIPPGYWEAQRLKDCEKPFGAALRETMRAIILLDQSFAQVAMMRWGSRDRQRIITGTGKQKPRIVNEVVPISKNHSEMVKQEFLEGLDHLVRAAGRHFAIE</sequence>
<accession>A0ABY7NM47</accession>
<feature type="region of interest" description="Disordered" evidence="1">
    <location>
        <begin position="1"/>
        <end position="30"/>
    </location>
</feature>
<organism evidence="2 3">
    <name type="scientific">Sphingomonas abietis</name>
    <dbReference type="NCBI Taxonomy" id="3012344"/>
    <lineage>
        <taxon>Bacteria</taxon>
        <taxon>Pseudomonadati</taxon>
        <taxon>Pseudomonadota</taxon>
        <taxon>Alphaproteobacteria</taxon>
        <taxon>Sphingomonadales</taxon>
        <taxon>Sphingomonadaceae</taxon>
        <taxon>Sphingomonas</taxon>
    </lineage>
</organism>
<name>A0ABY7NM47_9SPHN</name>
<evidence type="ECO:0000313" key="3">
    <source>
        <dbReference type="Proteomes" id="UP001210865"/>
    </source>
</evidence>